<dbReference type="AlphaFoldDB" id="A0A5A8CRA6"/>
<feature type="region of interest" description="Disordered" evidence="7">
    <location>
        <begin position="427"/>
        <end position="468"/>
    </location>
</feature>
<keyword evidence="3" id="KW-1015">Disulfide bond</keyword>
<dbReference type="EMBL" id="VLTN01000009">
    <property type="protein sequence ID" value="KAA0154994.1"/>
    <property type="molecule type" value="Genomic_DNA"/>
</dbReference>
<name>A0A5A8CRA6_CAFRO</name>
<dbReference type="InterPro" id="IPR011050">
    <property type="entry name" value="Pectin_lyase_fold/virulence"/>
</dbReference>
<dbReference type="GO" id="GO:0004650">
    <property type="term" value="F:polygalacturonase activity"/>
    <property type="evidence" value="ECO:0007669"/>
    <property type="project" value="InterPro"/>
</dbReference>
<evidence type="ECO:0008006" key="11">
    <source>
        <dbReference type="Google" id="ProtNLM"/>
    </source>
</evidence>
<evidence type="ECO:0000256" key="3">
    <source>
        <dbReference type="ARBA" id="ARBA00023157"/>
    </source>
</evidence>
<dbReference type="SUPFAM" id="SSF51126">
    <property type="entry name" value="Pectin lyase-like"/>
    <property type="match status" value="1"/>
</dbReference>
<dbReference type="Gene3D" id="2.160.20.10">
    <property type="entry name" value="Single-stranded right-handed beta-helix, Pectin lyase-like"/>
    <property type="match status" value="1"/>
</dbReference>
<gene>
    <name evidence="9" type="ORF">FNF29_02138</name>
</gene>
<sequence>MCLAAQLAVALAVVSAAAGPAAAAAMVDIRSFGAVPGNTSVAAALANARAVELAVQAAAAKGEAALVPRGLSFDLLPVHVTGVHGAWLHLEGNLSAHANISDWGGSKKTKFPSLITFLACEGVTITANASSPAAIVGNGYDWWWARLLNDLSYAPNLVYVQSCTDVLIDGVRTENSPRFNFYLLEVKRVEVRFVTVWTDLEGQRQGLEAAGHWDAAGRLPTFPLNTDGIDVCGQDVWVHDVEITNWDDALCVKPCRELTWGCSSNHTYENAVIHFGVGASVGSVPPSARVNCVRDILFRNITFESPTKAIYLKSNGGDVGTAVVEDVTYEHIRATGSVWYPVYLGPQQQKEPDGRGDGWWPPTNPLVSFRNITMRDVQFDDVIWPQAGVLRCNASNPCTGVVLEDMTISGWNATEWVCEHASGHATDVTPQPQCLAPTQRPGHLQVPDTTVASASTDGSRQPKPHKRL</sequence>
<dbReference type="Proteomes" id="UP000323011">
    <property type="component" value="Unassembled WGS sequence"/>
</dbReference>
<accession>A0A5A8CRA6</accession>
<protein>
    <recommendedName>
        <fullName evidence="11">Pectate lyase superfamily protein domain-containing protein</fullName>
    </recommendedName>
</protein>
<keyword evidence="4" id="KW-0325">Glycoprotein</keyword>
<proteinExistence type="inferred from homology"/>
<dbReference type="InterPro" id="IPR000743">
    <property type="entry name" value="Glyco_hydro_28"/>
</dbReference>
<evidence type="ECO:0000256" key="1">
    <source>
        <dbReference type="ARBA" id="ARBA00008834"/>
    </source>
</evidence>
<keyword evidence="8" id="KW-0732">Signal</keyword>
<evidence type="ECO:0000256" key="6">
    <source>
        <dbReference type="RuleBase" id="RU361169"/>
    </source>
</evidence>
<dbReference type="Pfam" id="PF00295">
    <property type="entry name" value="Glyco_hydro_28"/>
    <property type="match status" value="1"/>
</dbReference>
<dbReference type="GO" id="GO:0046576">
    <property type="term" value="F:rhamnogalacturonan alpha-L-rhamnopyranosyl-(1-&gt;4)-alpha-D-galactopyranosyluronide lyase activity"/>
    <property type="evidence" value="ECO:0007669"/>
    <property type="project" value="UniProtKB-ARBA"/>
</dbReference>
<reference evidence="9 10" key="1">
    <citation type="submission" date="2019-07" db="EMBL/GenBank/DDBJ databases">
        <title>Genomes of Cafeteria roenbergensis.</title>
        <authorList>
            <person name="Fischer M.G."/>
            <person name="Hackl T."/>
            <person name="Roman M."/>
        </authorList>
    </citation>
    <scope>NUCLEOTIDE SEQUENCE [LARGE SCALE GENOMIC DNA]</scope>
    <source>
        <strain evidence="9 10">BVI</strain>
    </source>
</reference>
<feature type="signal peptide" evidence="8">
    <location>
        <begin position="1"/>
        <end position="23"/>
    </location>
</feature>
<dbReference type="PANTHER" id="PTHR31736:SF19">
    <property type="entry name" value="PECTIN LYASE SUPERFAMILY PROTEIN-RELATED"/>
    <property type="match status" value="1"/>
</dbReference>
<dbReference type="PANTHER" id="PTHR31736">
    <property type="match status" value="1"/>
</dbReference>
<keyword evidence="5 6" id="KW-0326">Glycosidase</keyword>
<evidence type="ECO:0000256" key="4">
    <source>
        <dbReference type="ARBA" id="ARBA00023180"/>
    </source>
</evidence>
<feature type="chain" id="PRO_5023037232" description="Pectate lyase superfamily protein domain-containing protein" evidence="8">
    <location>
        <begin position="24"/>
        <end position="468"/>
    </location>
</feature>
<dbReference type="GO" id="GO:0005975">
    <property type="term" value="P:carbohydrate metabolic process"/>
    <property type="evidence" value="ECO:0007669"/>
    <property type="project" value="InterPro"/>
</dbReference>
<keyword evidence="10" id="KW-1185">Reference proteome</keyword>
<organism evidence="9 10">
    <name type="scientific">Cafeteria roenbergensis</name>
    <name type="common">Marine flagellate</name>
    <dbReference type="NCBI Taxonomy" id="33653"/>
    <lineage>
        <taxon>Eukaryota</taxon>
        <taxon>Sar</taxon>
        <taxon>Stramenopiles</taxon>
        <taxon>Bigyra</taxon>
        <taxon>Opalozoa</taxon>
        <taxon>Bicosoecida</taxon>
        <taxon>Cafeteriaceae</taxon>
        <taxon>Cafeteria</taxon>
    </lineage>
</organism>
<evidence type="ECO:0000313" key="10">
    <source>
        <dbReference type="Proteomes" id="UP000323011"/>
    </source>
</evidence>
<dbReference type="InterPro" id="IPR012334">
    <property type="entry name" value="Pectin_lyas_fold"/>
</dbReference>
<comment type="similarity">
    <text evidence="1 6">Belongs to the glycosyl hydrolase 28 family.</text>
</comment>
<comment type="caution">
    <text evidence="9">The sequence shown here is derived from an EMBL/GenBank/DDBJ whole genome shotgun (WGS) entry which is preliminary data.</text>
</comment>
<evidence type="ECO:0000256" key="8">
    <source>
        <dbReference type="SAM" id="SignalP"/>
    </source>
</evidence>
<evidence type="ECO:0000256" key="5">
    <source>
        <dbReference type="ARBA" id="ARBA00023295"/>
    </source>
</evidence>
<dbReference type="OMA" id="YSPQWYT"/>
<keyword evidence="2 6" id="KW-0378">Hydrolase</keyword>
<feature type="compositionally biased region" description="Polar residues" evidence="7">
    <location>
        <begin position="447"/>
        <end position="459"/>
    </location>
</feature>
<evidence type="ECO:0000256" key="7">
    <source>
        <dbReference type="SAM" id="MobiDB-lite"/>
    </source>
</evidence>
<evidence type="ECO:0000313" key="9">
    <source>
        <dbReference type="EMBL" id="KAA0154994.1"/>
    </source>
</evidence>
<evidence type="ECO:0000256" key="2">
    <source>
        <dbReference type="ARBA" id="ARBA00022801"/>
    </source>
</evidence>